<dbReference type="Gene3D" id="1.10.1070.20">
    <property type="match status" value="1"/>
</dbReference>
<dbReference type="InterPro" id="IPR012893">
    <property type="entry name" value="HipA-like_C"/>
</dbReference>
<accession>A0ABP8MB70</accession>
<keyword evidence="2" id="KW-0418">Kinase</keyword>
<evidence type="ECO:0000313" key="4">
    <source>
        <dbReference type="EMBL" id="GAA4446214.1"/>
    </source>
</evidence>
<reference evidence="5" key="1">
    <citation type="journal article" date="2019" name="Int. J. Syst. Evol. Microbiol.">
        <title>The Global Catalogue of Microorganisms (GCM) 10K type strain sequencing project: providing services to taxonomists for standard genome sequencing and annotation.</title>
        <authorList>
            <consortium name="The Broad Institute Genomics Platform"/>
            <consortium name="The Broad Institute Genome Sequencing Center for Infectious Disease"/>
            <person name="Wu L."/>
            <person name="Ma J."/>
        </authorList>
    </citation>
    <scope>NUCLEOTIDE SEQUENCE [LARGE SCALE GENOMIC DNA]</scope>
    <source>
        <strain evidence="5">JCM 17759</strain>
    </source>
</reference>
<dbReference type="Pfam" id="PF07804">
    <property type="entry name" value="HipA_C"/>
    <property type="match status" value="1"/>
</dbReference>
<comment type="caution">
    <text evidence="4">The sequence shown here is derived from an EMBL/GenBank/DDBJ whole genome shotgun (WGS) entry which is preliminary data.</text>
</comment>
<keyword evidence="5" id="KW-1185">Reference proteome</keyword>
<dbReference type="Proteomes" id="UP001500840">
    <property type="component" value="Unassembled WGS sequence"/>
</dbReference>
<keyword evidence="1" id="KW-0808">Transferase</keyword>
<protein>
    <recommendedName>
        <fullName evidence="3">HipA-like C-terminal domain-containing protein</fullName>
    </recommendedName>
</protein>
<dbReference type="EMBL" id="BAABGA010000009">
    <property type="protein sequence ID" value="GAA4446214.1"/>
    <property type="molecule type" value="Genomic_DNA"/>
</dbReference>
<feature type="domain" description="HipA-like C-terminal" evidence="3">
    <location>
        <begin position="61"/>
        <end position="226"/>
    </location>
</feature>
<evidence type="ECO:0000259" key="3">
    <source>
        <dbReference type="Pfam" id="PF07804"/>
    </source>
</evidence>
<evidence type="ECO:0000256" key="2">
    <source>
        <dbReference type="ARBA" id="ARBA00022777"/>
    </source>
</evidence>
<evidence type="ECO:0000256" key="1">
    <source>
        <dbReference type="ARBA" id="ARBA00022679"/>
    </source>
</evidence>
<sequence length="340" mass="38888">MIDVPPIVNSSEFAITPNSCCPNLKQGHWHKINQSMTGDAPKDFLGVYEYGAPGCKKANRKSWPRYIAKVGHKWYPNESITEHLITRIGQGLRLEVADSRLAHVRGQLRFMSRYFLSGTQYLLHGADIFASYLEDHDKEFVQGVEDENKSPEYFDYDFAAESIRDMLPEDAETILPGFHRMLAFDALIGNNDRHFFNWGVVCDHLGRQTPRFSPIFDTARALFWNHSESGLSKLEEKGRPPIDQLRKYCRHSYSKIGAAGQGRVNHFALLRSLLERNPDAVCDVDILSGIDSEPVDLVENLLKGEFSRLISPLRQTWICRLIEYRTEQFRIVLKGEPTDA</sequence>
<name>A0ABP8MB70_9BACT</name>
<gene>
    <name evidence="4" type="ORF">GCM10023156_06820</name>
</gene>
<organism evidence="4 5">
    <name type="scientific">Novipirellula rosea</name>
    <dbReference type="NCBI Taxonomy" id="1031540"/>
    <lineage>
        <taxon>Bacteria</taxon>
        <taxon>Pseudomonadati</taxon>
        <taxon>Planctomycetota</taxon>
        <taxon>Planctomycetia</taxon>
        <taxon>Pirellulales</taxon>
        <taxon>Pirellulaceae</taxon>
        <taxon>Novipirellula</taxon>
    </lineage>
</organism>
<evidence type="ECO:0000313" key="5">
    <source>
        <dbReference type="Proteomes" id="UP001500840"/>
    </source>
</evidence>
<dbReference type="RefSeq" id="WP_345319403.1">
    <property type="nucleotide sequence ID" value="NZ_BAABGA010000009.1"/>
</dbReference>
<proteinExistence type="predicted"/>